<feature type="compositionally biased region" description="Basic and acidic residues" evidence="1">
    <location>
        <begin position="49"/>
        <end position="60"/>
    </location>
</feature>
<evidence type="ECO:0000313" key="4">
    <source>
        <dbReference type="EMBL" id="TXI54578.1"/>
    </source>
</evidence>
<keyword evidence="2" id="KW-0812">Transmembrane</keyword>
<feature type="domain" description="EccD-like transmembrane" evidence="3">
    <location>
        <begin position="372"/>
        <end position="524"/>
    </location>
</feature>
<feature type="transmembrane region" description="Helical" evidence="2">
    <location>
        <begin position="496"/>
        <end position="521"/>
    </location>
</feature>
<feature type="transmembrane region" description="Helical" evidence="2">
    <location>
        <begin position="316"/>
        <end position="340"/>
    </location>
</feature>
<feature type="compositionally biased region" description="Basic and acidic residues" evidence="1">
    <location>
        <begin position="28"/>
        <end position="41"/>
    </location>
</feature>
<dbReference type="InterPro" id="IPR044049">
    <property type="entry name" value="EccD_transm"/>
</dbReference>
<feature type="region of interest" description="Disordered" evidence="1">
    <location>
        <begin position="15"/>
        <end position="73"/>
    </location>
</feature>
<gene>
    <name evidence="4" type="ORF">E6Q54_14165</name>
</gene>
<dbReference type="InterPro" id="IPR024962">
    <property type="entry name" value="YukD-like"/>
</dbReference>
<evidence type="ECO:0000259" key="3">
    <source>
        <dbReference type="Pfam" id="PF19053"/>
    </source>
</evidence>
<evidence type="ECO:0000256" key="2">
    <source>
        <dbReference type="SAM" id="Phobius"/>
    </source>
</evidence>
<dbReference type="AlphaFoldDB" id="A0A5C7XZC0"/>
<evidence type="ECO:0000313" key="5">
    <source>
        <dbReference type="Proteomes" id="UP000321797"/>
    </source>
</evidence>
<sequence length="527" mass="53344">MGQVALAVIVDTVAGGTISPGGHRRQRRGEDGQRKQREKRAARGRRARTIGDDSHGEHAQRHGCRQQPGEDHPRLGIRHRWRCSDGNVTACGRCRGSLCRRRAGHRHTVGSADSPGKSAVDSRNPLARWGSSVRPTDIERGSDVPIDEAGLYRIAVHVDSAHADLTLPSEVPVATLIPAVLDLMPCRSGPEPLRPYRLAEPGRAVLDGGKTLSQQGIRDGCTLLLTRAETQVPQVVFDDPAEEVAAAVRTIARPWGPAERRLTAALSASGLAGAAGFVAIPGGPGAPNVLMAVAAAGAVALMAVPPCGCTRVVRMILCCLAGLALLSAVAGMAVAATGIAPARAGAAGVVAGVGMIRAADRVAAVVTGLSHRAASQAARAHELLTGVVAAATALVFLGAAAVVAAAPSTGAPQLVGAVFACTAGVAVALRARSHADGVQIASLIAGGTATLAIGLLGAAHHPTGYWPAALAGALGAAALGLGFADPIEPPLIRRGAEVLEALTLGALVPLACWLCGVYGAARGLSLG</sequence>
<feature type="transmembrane region" description="Helical" evidence="2">
    <location>
        <begin position="286"/>
        <end position="304"/>
    </location>
</feature>
<reference evidence="4 5" key="1">
    <citation type="submission" date="2018-09" db="EMBL/GenBank/DDBJ databases">
        <title>Metagenome Assembled Genomes from an Advanced Water Purification Facility.</title>
        <authorList>
            <person name="Stamps B.W."/>
            <person name="Spear J.R."/>
        </authorList>
    </citation>
    <scope>NUCLEOTIDE SEQUENCE [LARGE SCALE GENOMIC DNA]</scope>
    <source>
        <strain evidence="4">Bin_29_2</strain>
    </source>
</reference>
<proteinExistence type="predicted"/>
<feature type="transmembrane region" description="Helical" evidence="2">
    <location>
        <begin position="346"/>
        <end position="371"/>
    </location>
</feature>
<dbReference type="Pfam" id="PF08817">
    <property type="entry name" value="YukD"/>
    <property type="match status" value="1"/>
</dbReference>
<feature type="transmembrane region" description="Helical" evidence="2">
    <location>
        <begin position="411"/>
        <end position="429"/>
    </location>
</feature>
<protein>
    <recommendedName>
        <fullName evidence="3">EccD-like transmembrane domain-containing protein</fullName>
    </recommendedName>
</protein>
<dbReference type="Gene3D" id="3.10.20.90">
    <property type="entry name" value="Phosphatidylinositol 3-kinase Catalytic Subunit, Chain A, domain 1"/>
    <property type="match status" value="1"/>
</dbReference>
<evidence type="ECO:0000256" key="1">
    <source>
        <dbReference type="SAM" id="MobiDB-lite"/>
    </source>
</evidence>
<feature type="transmembrane region" description="Helical" evidence="2">
    <location>
        <begin position="383"/>
        <end position="405"/>
    </location>
</feature>
<keyword evidence="2" id="KW-0472">Membrane</keyword>
<name>A0A5C7XZC0_9MYCO</name>
<accession>A0A5C7XZC0</accession>
<organism evidence="4 5">
    <name type="scientific">Mycolicibacter arupensis</name>
    <dbReference type="NCBI Taxonomy" id="342002"/>
    <lineage>
        <taxon>Bacteria</taxon>
        <taxon>Bacillati</taxon>
        <taxon>Actinomycetota</taxon>
        <taxon>Actinomycetes</taxon>
        <taxon>Mycobacteriales</taxon>
        <taxon>Mycobacteriaceae</taxon>
        <taxon>Mycolicibacter</taxon>
    </lineage>
</organism>
<feature type="transmembrane region" description="Helical" evidence="2">
    <location>
        <begin position="465"/>
        <end position="484"/>
    </location>
</feature>
<feature type="region of interest" description="Disordered" evidence="1">
    <location>
        <begin position="102"/>
        <end position="134"/>
    </location>
</feature>
<dbReference type="Proteomes" id="UP000321797">
    <property type="component" value="Unassembled WGS sequence"/>
</dbReference>
<feature type="transmembrane region" description="Helical" evidence="2">
    <location>
        <begin position="441"/>
        <end position="459"/>
    </location>
</feature>
<comment type="caution">
    <text evidence="4">The sequence shown here is derived from an EMBL/GenBank/DDBJ whole genome shotgun (WGS) entry which is preliminary data.</text>
</comment>
<dbReference type="Pfam" id="PF19053">
    <property type="entry name" value="EccD"/>
    <property type="match status" value="1"/>
</dbReference>
<dbReference type="EMBL" id="SSGD01000083">
    <property type="protein sequence ID" value="TXI54578.1"/>
    <property type="molecule type" value="Genomic_DNA"/>
</dbReference>
<keyword evidence="2" id="KW-1133">Transmembrane helix</keyword>